<organism evidence="2 3">
    <name type="scientific">Amycolatopsis bartoniae</name>
    <dbReference type="NCBI Taxonomy" id="941986"/>
    <lineage>
        <taxon>Bacteria</taxon>
        <taxon>Bacillati</taxon>
        <taxon>Actinomycetota</taxon>
        <taxon>Actinomycetes</taxon>
        <taxon>Pseudonocardiales</taxon>
        <taxon>Pseudonocardiaceae</taxon>
        <taxon>Amycolatopsis</taxon>
    </lineage>
</organism>
<dbReference type="SUPFAM" id="SSF82607">
    <property type="entry name" value="YbaB-like"/>
    <property type="match status" value="1"/>
</dbReference>
<evidence type="ECO:0000256" key="1">
    <source>
        <dbReference type="SAM" id="MobiDB-lite"/>
    </source>
</evidence>
<dbReference type="AlphaFoldDB" id="A0A8H9IQ57"/>
<protein>
    <recommendedName>
        <fullName evidence="4">YbaB/EbfC family nucleoid-associated protein</fullName>
    </recommendedName>
</protein>
<comment type="caution">
    <text evidence="2">The sequence shown here is derived from an EMBL/GenBank/DDBJ whole genome shotgun (WGS) entry which is preliminary data.</text>
</comment>
<gene>
    <name evidence="2" type="ORF">GCM10017566_19790</name>
</gene>
<keyword evidence="3" id="KW-1185">Reference proteome</keyword>
<dbReference type="Pfam" id="PF02575">
    <property type="entry name" value="YbaB_DNA_bd"/>
    <property type="match status" value="1"/>
</dbReference>
<evidence type="ECO:0008006" key="4">
    <source>
        <dbReference type="Google" id="ProtNLM"/>
    </source>
</evidence>
<accession>A0A8H9IQ57</accession>
<sequence length="173" mass="18985">MAELDDMARMVDDWERDAKAKAARYQRMQQEVEGISITGSAANGAVRVTVGANGIPTGVAMTDGVRKLSPDEIAAAVLTAMQQAQSRYPQRIREIVAETVGDDETSRHIVATAEENFPPPPEEEPAPEAPGRQLRIETEADEQQAPPPPPRPRPKRPDDGDDDFGNQTFLRRD</sequence>
<name>A0A8H9IQ57_9PSEU</name>
<proteinExistence type="predicted"/>
<evidence type="ECO:0000313" key="3">
    <source>
        <dbReference type="Proteomes" id="UP000658656"/>
    </source>
</evidence>
<dbReference type="Gene3D" id="3.30.1310.10">
    <property type="entry name" value="Nucleoid-associated protein YbaB-like domain"/>
    <property type="match status" value="1"/>
</dbReference>
<reference evidence="2" key="2">
    <citation type="submission" date="2020-09" db="EMBL/GenBank/DDBJ databases">
        <authorList>
            <person name="Sun Q."/>
            <person name="Zhou Y."/>
        </authorList>
    </citation>
    <scope>NUCLEOTIDE SEQUENCE</scope>
    <source>
        <strain evidence="2">CGMCC 4.7679</strain>
    </source>
</reference>
<dbReference type="RefSeq" id="WP_145935822.1">
    <property type="nucleotide sequence ID" value="NZ_BNAV01000002.1"/>
</dbReference>
<dbReference type="OrthoDB" id="3696044at2"/>
<dbReference type="InterPro" id="IPR004401">
    <property type="entry name" value="YbaB/EbfC"/>
</dbReference>
<dbReference type="InterPro" id="IPR036894">
    <property type="entry name" value="YbaB-like_sf"/>
</dbReference>
<evidence type="ECO:0000313" key="2">
    <source>
        <dbReference type="EMBL" id="GHF46702.1"/>
    </source>
</evidence>
<reference evidence="2" key="1">
    <citation type="journal article" date="2014" name="Int. J. Syst. Evol. Microbiol.">
        <title>Complete genome sequence of Corynebacterium casei LMG S-19264T (=DSM 44701T), isolated from a smear-ripened cheese.</title>
        <authorList>
            <consortium name="US DOE Joint Genome Institute (JGI-PGF)"/>
            <person name="Walter F."/>
            <person name="Albersmeier A."/>
            <person name="Kalinowski J."/>
            <person name="Ruckert C."/>
        </authorList>
    </citation>
    <scope>NUCLEOTIDE SEQUENCE</scope>
    <source>
        <strain evidence="2">CGMCC 4.7679</strain>
    </source>
</reference>
<dbReference type="EMBL" id="BNAV01000002">
    <property type="protein sequence ID" value="GHF46702.1"/>
    <property type="molecule type" value="Genomic_DNA"/>
</dbReference>
<feature type="region of interest" description="Disordered" evidence="1">
    <location>
        <begin position="98"/>
        <end position="173"/>
    </location>
</feature>
<dbReference type="Proteomes" id="UP000658656">
    <property type="component" value="Unassembled WGS sequence"/>
</dbReference>
<dbReference type="GO" id="GO:0003677">
    <property type="term" value="F:DNA binding"/>
    <property type="evidence" value="ECO:0007669"/>
    <property type="project" value="InterPro"/>
</dbReference>